<feature type="compositionally biased region" description="Low complexity" evidence="1">
    <location>
        <begin position="227"/>
        <end position="239"/>
    </location>
</feature>
<dbReference type="EMBL" id="SNWR01000001">
    <property type="protein sequence ID" value="TDO39443.1"/>
    <property type="molecule type" value="Genomic_DNA"/>
</dbReference>
<organism evidence="2 3">
    <name type="scientific">Paractinoplanes brasiliensis</name>
    <dbReference type="NCBI Taxonomy" id="52695"/>
    <lineage>
        <taxon>Bacteria</taxon>
        <taxon>Bacillati</taxon>
        <taxon>Actinomycetota</taxon>
        <taxon>Actinomycetes</taxon>
        <taxon>Micromonosporales</taxon>
        <taxon>Micromonosporaceae</taxon>
        <taxon>Paractinoplanes</taxon>
    </lineage>
</organism>
<feature type="compositionally biased region" description="Basic and acidic residues" evidence="1">
    <location>
        <begin position="195"/>
        <end position="213"/>
    </location>
</feature>
<feature type="region of interest" description="Disordered" evidence="1">
    <location>
        <begin position="135"/>
        <end position="161"/>
    </location>
</feature>
<reference evidence="2 3" key="1">
    <citation type="submission" date="2019-03" db="EMBL/GenBank/DDBJ databases">
        <title>Sequencing the genomes of 1000 actinobacteria strains.</title>
        <authorList>
            <person name="Klenk H.-P."/>
        </authorList>
    </citation>
    <scope>NUCLEOTIDE SEQUENCE [LARGE SCALE GENOMIC DNA]</scope>
    <source>
        <strain evidence="2 3">DSM 43805</strain>
    </source>
</reference>
<feature type="compositionally biased region" description="Low complexity" evidence="1">
    <location>
        <begin position="178"/>
        <end position="187"/>
    </location>
</feature>
<dbReference type="Proteomes" id="UP000294901">
    <property type="component" value="Unassembled WGS sequence"/>
</dbReference>
<evidence type="ECO:0000313" key="2">
    <source>
        <dbReference type="EMBL" id="TDO39443.1"/>
    </source>
</evidence>
<dbReference type="AlphaFoldDB" id="A0A4R6JRZ9"/>
<name>A0A4R6JRZ9_9ACTN</name>
<feature type="region of interest" description="Disordered" evidence="1">
    <location>
        <begin position="174"/>
        <end position="314"/>
    </location>
</feature>
<evidence type="ECO:0000313" key="3">
    <source>
        <dbReference type="Proteomes" id="UP000294901"/>
    </source>
</evidence>
<comment type="caution">
    <text evidence="2">The sequence shown here is derived from an EMBL/GenBank/DDBJ whole genome shotgun (WGS) entry which is preliminary data.</text>
</comment>
<evidence type="ECO:0000256" key="1">
    <source>
        <dbReference type="SAM" id="MobiDB-lite"/>
    </source>
</evidence>
<feature type="compositionally biased region" description="Basic and acidic residues" evidence="1">
    <location>
        <begin position="138"/>
        <end position="151"/>
    </location>
</feature>
<accession>A0A4R6JRZ9</accession>
<sequence>MTGLGAGRASRVAYPSLSAPPDGDPTPLPPHIQEAERWPGNRAQHTGARWGLRVLVVGGLAGAAWLLTGAAAQAADRADGPDGSLLGSVTGTDVTSPVTGLLQAAVQPLENTRPAHHDRHVVADILDVPRQALAHPVRTRDDAHDTPRTIVDDAWPGADTIPAEVDAPLRLTGETASDQHSSDQQSSELPAGEETPQHAADEPAAAPRDHEDQSALPREPQQEQPSRAPIRQARPAPAAGHHAVTAVKRGKASSAPSAHRHHRTAHAVSAAPATEAKGSTPGNDGPAAPLRLHLGDVSGTPTSWSGTPTEGGSAAFLPAAIASSTMASHAAAIASDVEARRHDAEAPTVSPD</sequence>
<protein>
    <submittedName>
        <fullName evidence="2">Uncharacterized protein</fullName>
    </submittedName>
</protein>
<proteinExistence type="predicted"/>
<gene>
    <name evidence="2" type="ORF">C8E87_3131</name>
</gene>
<feature type="region of interest" description="Disordered" evidence="1">
    <location>
        <begin position="1"/>
        <end position="29"/>
    </location>
</feature>
<keyword evidence="3" id="KW-1185">Reference proteome</keyword>
<feature type="compositionally biased region" description="Low complexity" evidence="1">
    <location>
        <begin position="298"/>
        <end position="313"/>
    </location>
</feature>